<accession>A0A1C3E5D1</accession>
<keyword evidence="4" id="KW-0106">Calcium</keyword>
<evidence type="ECO:0000256" key="1">
    <source>
        <dbReference type="ARBA" id="ARBA00008779"/>
    </source>
</evidence>
<proteinExistence type="inferred from homology"/>
<dbReference type="Gene3D" id="3.40.720.10">
    <property type="entry name" value="Alkaline Phosphatase, subunit A"/>
    <property type="match status" value="1"/>
</dbReference>
<keyword evidence="3" id="KW-0378">Hydrolase</keyword>
<dbReference type="SUPFAM" id="SSF53649">
    <property type="entry name" value="Alkaline phosphatase-like"/>
    <property type="match status" value="1"/>
</dbReference>
<keyword evidence="8" id="KW-1185">Reference proteome</keyword>
<name>A0A1C3E5D1_9PLAN</name>
<feature type="chain" id="PRO_5008672788" description="Sulfatase N-terminal domain-containing protein" evidence="5">
    <location>
        <begin position="26"/>
        <end position="479"/>
    </location>
</feature>
<protein>
    <recommendedName>
        <fullName evidence="6">Sulfatase N-terminal domain-containing protein</fullName>
    </recommendedName>
</protein>
<dbReference type="Gene3D" id="3.30.1120.10">
    <property type="match status" value="1"/>
</dbReference>
<dbReference type="PANTHER" id="PTHR42693">
    <property type="entry name" value="ARYLSULFATASE FAMILY MEMBER"/>
    <property type="match status" value="1"/>
</dbReference>
<comment type="caution">
    <text evidence="7">The sequence shown here is derived from an EMBL/GenBank/DDBJ whole genome shotgun (WGS) entry which is preliminary data.</text>
</comment>
<dbReference type="AlphaFoldDB" id="A0A1C3E5D1"/>
<evidence type="ECO:0000256" key="5">
    <source>
        <dbReference type="SAM" id="SignalP"/>
    </source>
</evidence>
<dbReference type="InterPro" id="IPR000917">
    <property type="entry name" value="Sulfatase_N"/>
</dbReference>
<dbReference type="EMBL" id="LYDR01000152">
    <property type="protein sequence ID" value="ODA28444.1"/>
    <property type="molecule type" value="Genomic_DNA"/>
</dbReference>
<evidence type="ECO:0000313" key="8">
    <source>
        <dbReference type="Proteomes" id="UP000094828"/>
    </source>
</evidence>
<reference evidence="7 8" key="1">
    <citation type="submission" date="2016-05" db="EMBL/GenBank/DDBJ databases">
        <title>Genomic and physiological characterization of Planctopirus sp. isolated from fresh water lake.</title>
        <authorList>
            <person name="Subhash Y."/>
            <person name="Ramana C."/>
        </authorList>
    </citation>
    <scope>NUCLEOTIDE SEQUENCE [LARGE SCALE GENOMIC DNA]</scope>
    <source>
        <strain evidence="7 8">JC280</strain>
    </source>
</reference>
<dbReference type="Proteomes" id="UP000094828">
    <property type="component" value="Unassembled WGS sequence"/>
</dbReference>
<evidence type="ECO:0000256" key="2">
    <source>
        <dbReference type="ARBA" id="ARBA00022723"/>
    </source>
</evidence>
<evidence type="ECO:0000313" key="7">
    <source>
        <dbReference type="EMBL" id="ODA28444.1"/>
    </source>
</evidence>
<feature type="domain" description="Sulfatase N-terminal" evidence="6">
    <location>
        <begin position="38"/>
        <end position="358"/>
    </location>
</feature>
<dbReference type="PANTHER" id="PTHR42693:SF53">
    <property type="entry name" value="ENDO-4-O-SULFATASE"/>
    <property type="match status" value="1"/>
</dbReference>
<evidence type="ECO:0000256" key="4">
    <source>
        <dbReference type="ARBA" id="ARBA00022837"/>
    </source>
</evidence>
<keyword evidence="2" id="KW-0479">Metal-binding</keyword>
<feature type="signal peptide" evidence="5">
    <location>
        <begin position="1"/>
        <end position="25"/>
    </location>
</feature>
<organism evidence="7 8">
    <name type="scientific">Planctopirus hydrillae</name>
    <dbReference type="NCBI Taxonomy" id="1841610"/>
    <lineage>
        <taxon>Bacteria</taxon>
        <taxon>Pseudomonadati</taxon>
        <taxon>Planctomycetota</taxon>
        <taxon>Planctomycetia</taxon>
        <taxon>Planctomycetales</taxon>
        <taxon>Planctomycetaceae</taxon>
        <taxon>Planctopirus</taxon>
    </lineage>
</organism>
<evidence type="ECO:0000259" key="6">
    <source>
        <dbReference type="Pfam" id="PF00884"/>
    </source>
</evidence>
<gene>
    <name evidence="7" type="ORF">A6X21_12020</name>
</gene>
<dbReference type="InterPro" id="IPR050738">
    <property type="entry name" value="Sulfatase"/>
</dbReference>
<dbReference type="InterPro" id="IPR017850">
    <property type="entry name" value="Alkaline_phosphatase_core_sf"/>
</dbReference>
<keyword evidence="5" id="KW-0732">Signal</keyword>
<dbReference type="GO" id="GO:0004065">
    <property type="term" value="F:arylsulfatase activity"/>
    <property type="evidence" value="ECO:0007669"/>
    <property type="project" value="TreeGrafter"/>
</dbReference>
<dbReference type="Pfam" id="PF00884">
    <property type="entry name" value="Sulfatase"/>
    <property type="match status" value="1"/>
</dbReference>
<dbReference type="RefSeq" id="WP_068851521.1">
    <property type="nucleotide sequence ID" value="NZ_LYDR01000152.1"/>
</dbReference>
<dbReference type="GO" id="GO:0046872">
    <property type="term" value="F:metal ion binding"/>
    <property type="evidence" value="ECO:0007669"/>
    <property type="project" value="UniProtKB-KW"/>
</dbReference>
<comment type="similarity">
    <text evidence="1">Belongs to the sulfatase family.</text>
</comment>
<evidence type="ECO:0000256" key="3">
    <source>
        <dbReference type="ARBA" id="ARBA00022801"/>
    </source>
</evidence>
<sequence length="479" mass="53173">MSSGSHPAIALWLVLVAFCSQTLLAAEDVNKTSPPGRPNILVIMADDLGYADLGVQGGCEIPTPHLDQLAASGIRCTNAYVSAPYCSPSRAGFLTGKYQTRFGHEFNPHVGEESKLGLPLEEVTIANLLQKEGYRTALIGKWHQGFSKDHHPQSRGFDEFFGFLVGGHNYLLHKEVKPRFGSAHSHDMIYRGREVEPQEGYATDLFTNEALRWMSATPSQPWFLYLAYNAVHTPLEIAPHLQKRVPESVKIPARRGYLSLLAGLDDSIGRITEHLTQNGLREKTLIIFLSDNGGSGRAPILAYNSGLNHPLRGDKGQTLEGGIRIPFFVSWPGQLPAGTIYEQPIISLDLLPTVCQLASKDPGKPQPLPQGIDGVNLMPFWLGQRSGAPHESLFWRFGPQKAVRSGNWKLVDWRDFPASKNSGWELYDLSTDISEKNNLAETHPETVARLKTSWEKWNQSNIEPLWRGSKMEDPTPVTK</sequence>
<dbReference type="InterPro" id="IPR024607">
    <property type="entry name" value="Sulfatase_CS"/>
</dbReference>
<dbReference type="PROSITE" id="PS00149">
    <property type="entry name" value="SULFATASE_2"/>
    <property type="match status" value="1"/>
</dbReference>